<reference evidence="2" key="1">
    <citation type="journal article" date="2019" name="Int. J. Syst. Evol. Microbiol.">
        <title>The Global Catalogue of Microorganisms (GCM) 10K type strain sequencing project: providing services to taxonomists for standard genome sequencing and annotation.</title>
        <authorList>
            <consortium name="The Broad Institute Genomics Platform"/>
            <consortium name="The Broad Institute Genome Sequencing Center for Infectious Disease"/>
            <person name="Wu L."/>
            <person name="Ma J."/>
        </authorList>
    </citation>
    <scope>NUCLEOTIDE SEQUENCE [LARGE SCALE GENOMIC DNA]</scope>
    <source>
        <strain evidence="2">JCM 18077</strain>
    </source>
</reference>
<evidence type="ECO:0000313" key="1">
    <source>
        <dbReference type="EMBL" id="GAA4758513.1"/>
    </source>
</evidence>
<name>A0ABP8ZJV0_9ACTN</name>
<protein>
    <recommendedName>
        <fullName evidence="3">Transposase</fullName>
    </recommendedName>
</protein>
<accession>A0ABP8ZJV0</accession>
<evidence type="ECO:0008006" key="3">
    <source>
        <dbReference type="Google" id="ProtNLM"/>
    </source>
</evidence>
<gene>
    <name evidence="1" type="ORF">GCM10023217_33740</name>
</gene>
<dbReference type="Proteomes" id="UP001500822">
    <property type="component" value="Unassembled WGS sequence"/>
</dbReference>
<proteinExistence type="predicted"/>
<organism evidence="1 2">
    <name type="scientific">Gordonia alkaliphila</name>
    <dbReference type="NCBI Taxonomy" id="1053547"/>
    <lineage>
        <taxon>Bacteria</taxon>
        <taxon>Bacillati</taxon>
        <taxon>Actinomycetota</taxon>
        <taxon>Actinomycetes</taxon>
        <taxon>Mycobacteriales</taxon>
        <taxon>Gordoniaceae</taxon>
        <taxon>Gordonia</taxon>
    </lineage>
</organism>
<evidence type="ECO:0000313" key="2">
    <source>
        <dbReference type="Proteomes" id="UP001500822"/>
    </source>
</evidence>
<keyword evidence="2" id="KW-1185">Reference proteome</keyword>
<dbReference type="EMBL" id="BAABIE010000024">
    <property type="protein sequence ID" value="GAA4758513.1"/>
    <property type="molecule type" value="Genomic_DNA"/>
</dbReference>
<sequence>MNAKNSTLTHSNDGQFNKAIKNPSYPWLRGWPVKVHSTGRNEGEDLARSSKGQILARVLHDEGTLSLEIFVVDRQHRQDVTWRNRGSTTRFIDLYDQIVD</sequence>
<comment type="caution">
    <text evidence="1">The sequence shown here is derived from an EMBL/GenBank/DDBJ whole genome shotgun (WGS) entry which is preliminary data.</text>
</comment>